<dbReference type="SUPFAM" id="SSF50249">
    <property type="entry name" value="Nucleic acid-binding proteins"/>
    <property type="match status" value="1"/>
</dbReference>
<dbReference type="KEGG" id="fvr:FVEG_06264"/>
<evidence type="ECO:0000259" key="4">
    <source>
        <dbReference type="Pfam" id="PF01176"/>
    </source>
</evidence>
<comment type="similarity">
    <text evidence="1">Belongs to the EIF1AD family.</text>
</comment>
<dbReference type="InterPro" id="IPR006196">
    <property type="entry name" value="RNA-binding_domain_S1_IF1"/>
</dbReference>
<reference evidence="5 6" key="1">
    <citation type="journal article" date="2010" name="Nature">
        <title>Comparative genomics reveals mobile pathogenicity chromosomes in Fusarium.</title>
        <authorList>
            <person name="Ma L.J."/>
            <person name="van der Does H.C."/>
            <person name="Borkovich K.A."/>
            <person name="Coleman J.J."/>
            <person name="Daboussi M.J."/>
            <person name="Di Pietro A."/>
            <person name="Dufresne M."/>
            <person name="Freitag M."/>
            <person name="Grabherr M."/>
            <person name="Henrissat B."/>
            <person name="Houterman P.M."/>
            <person name="Kang S."/>
            <person name="Shim W.B."/>
            <person name="Woloshuk C."/>
            <person name="Xie X."/>
            <person name="Xu J.R."/>
            <person name="Antoniw J."/>
            <person name="Baker S.E."/>
            <person name="Bluhm B.H."/>
            <person name="Breakspear A."/>
            <person name="Brown D.W."/>
            <person name="Butchko R.A."/>
            <person name="Chapman S."/>
            <person name="Coulson R."/>
            <person name="Coutinho P.M."/>
            <person name="Danchin E.G."/>
            <person name="Diener A."/>
            <person name="Gale L.R."/>
            <person name="Gardiner D.M."/>
            <person name="Goff S."/>
            <person name="Hammond-Kosack K.E."/>
            <person name="Hilburn K."/>
            <person name="Hua-Van A."/>
            <person name="Jonkers W."/>
            <person name="Kazan K."/>
            <person name="Kodira C.D."/>
            <person name="Koehrsen M."/>
            <person name="Kumar L."/>
            <person name="Lee Y.H."/>
            <person name="Li L."/>
            <person name="Manners J.M."/>
            <person name="Miranda-Saavedra D."/>
            <person name="Mukherjee M."/>
            <person name="Park G."/>
            <person name="Park J."/>
            <person name="Park S.Y."/>
            <person name="Proctor R.H."/>
            <person name="Regev A."/>
            <person name="Ruiz-Roldan M.C."/>
            <person name="Sain D."/>
            <person name="Sakthikumar S."/>
            <person name="Sykes S."/>
            <person name="Schwartz D.C."/>
            <person name="Turgeon B.G."/>
            <person name="Wapinski I."/>
            <person name="Yoder O."/>
            <person name="Young S."/>
            <person name="Zeng Q."/>
            <person name="Zhou S."/>
            <person name="Galagan J."/>
            <person name="Cuomo C.A."/>
            <person name="Kistler H.C."/>
            <person name="Rep M."/>
        </authorList>
    </citation>
    <scope>NUCLEOTIDE SEQUENCE [LARGE SCALE GENOMIC DNA]</scope>
    <source>
        <strain evidence="6">M3125 / FGSC 7600</strain>
    </source>
</reference>
<keyword evidence="6" id="KW-1185">Reference proteome</keyword>
<protein>
    <recommendedName>
        <fullName evidence="4">S1-like domain-containing protein</fullName>
    </recommendedName>
</protein>
<dbReference type="VEuPathDB" id="FungiDB:FVEG_06264"/>
<dbReference type="PANTHER" id="PTHR21641">
    <property type="entry name" value="TRANSLATION INITIATION FACTOR-RELATED"/>
    <property type="match status" value="1"/>
</dbReference>
<accession>W7M3E1</accession>
<dbReference type="PANTHER" id="PTHR21641:SF0">
    <property type="entry name" value="RNA-BINDING PROTEIN EIF1AD-RELATED"/>
    <property type="match status" value="1"/>
</dbReference>
<dbReference type="GO" id="GO:0005634">
    <property type="term" value="C:nucleus"/>
    <property type="evidence" value="ECO:0007669"/>
    <property type="project" value="TreeGrafter"/>
</dbReference>
<proteinExistence type="inferred from homology"/>
<dbReference type="RefSeq" id="XP_018751682.1">
    <property type="nucleotide sequence ID" value="XM_018894586.1"/>
</dbReference>
<dbReference type="OrthoDB" id="1738325at2759"/>
<dbReference type="GO" id="GO:0003743">
    <property type="term" value="F:translation initiation factor activity"/>
    <property type="evidence" value="ECO:0007669"/>
    <property type="project" value="InterPro"/>
</dbReference>
<evidence type="ECO:0000256" key="3">
    <source>
        <dbReference type="SAM" id="MobiDB-lite"/>
    </source>
</evidence>
<dbReference type="InterPro" id="IPR012340">
    <property type="entry name" value="NA-bd_OB-fold"/>
</dbReference>
<gene>
    <name evidence="5" type="ORF">FVEG_06264</name>
</gene>
<dbReference type="eggNOG" id="KOG2925">
    <property type="taxonomic scope" value="Eukaryota"/>
</dbReference>
<evidence type="ECO:0000256" key="1">
    <source>
        <dbReference type="ARBA" id="ARBA00007340"/>
    </source>
</evidence>
<organism evidence="5 6">
    <name type="scientific">Gibberella moniliformis (strain M3125 / FGSC 7600)</name>
    <name type="common">Maize ear and stalk rot fungus</name>
    <name type="synonym">Fusarium verticillioides</name>
    <dbReference type="NCBI Taxonomy" id="334819"/>
    <lineage>
        <taxon>Eukaryota</taxon>
        <taxon>Fungi</taxon>
        <taxon>Dikarya</taxon>
        <taxon>Ascomycota</taxon>
        <taxon>Pezizomycotina</taxon>
        <taxon>Sordariomycetes</taxon>
        <taxon>Hypocreomycetidae</taxon>
        <taxon>Hypocreales</taxon>
        <taxon>Nectriaceae</taxon>
        <taxon>Fusarium</taxon>
        <taxon>Fusarium fujikuroi species complex</taxon>
    </lineage>
</organism>
<sequence>MIAIDINFTMGRPKRNVLAAAEAALTPPDTLEPNQSLVRVVKPEGNNLYSCELPNGKTLVLELAQRFRNTIWIKRGGFALAERYEDGKEDTRAEGEIVNVVRDEKAWRKQSYWPKEFVKNTYDMSDSEDESNVGKMPPSDSEDE</sequence>
<dbReference type="Proteomes" id="UP000009096">
    <property type="component" value="Chromosome 2"/>
</dbReference>
<dbReference type="Gene3D" id="2.40.50.140">
    <property type="entry name" value="Nucleic acid-binding proteins"/>
    <property type="match status" value="1"/>
</dbReference>
<feature type="region of interest" description="Disordered" evidence="3">
    <location>
        <begin position="119"/>
        <end position="144"/>
    </location>
</feature>
<evidence type="ECO:0000256" key="2">
    <source>
        <dbReference type="ARBA" id="ARBA00022884"/>
    </source>
</evidence>
<name>W7M3E1_GIBM7</name>
<evidence type="ECO:0000313" key="6">
    <source>
        <dbReference type="Proteomes" id="UP000009096"/>
    </source>
</evidence>
<dbReference type="GeneID" id="30064176"/>
<dbReference type="InterPro" id="IPR001253">
    <property type="entry name" value="TIF_eIF-1A"/>
</dbReference>
<feature type="domain" description="S1-like" evidence="4">
    <location>
        <begin position="34"/>
        <end position="100"/>
    </location>
</feature>
<dbReference type="InterPro" id="IPR039294">
    <property type="entry name" value="EIF1AD"/>
</dbReference>
<dbReference type="Pfam" id="PF01176">
    <property type="entry name" value="eIF-1a"/>
    <property type="match status" value="1"/>
</dbReference>
<keyword evidence="2" id="KW-0694">RNA-binding</keyword>
<dbReference type="GO" id="GO:0003723">
    <property type="term" value="F:RNA binding"/>
    <property type="evidence" value="ECO:0007669"/>
    <property type="project" value="UniProtKB-KW"/>
</dbReference>
<evidence type="ECO:0000313" key="5">
    <source>
        <dbReference type="EMBL" id="EWG45491.1"/>
    </source>
</evidence>
<dbReference type="EMBL" id="DS022248">
    <property type="protein sequence ID" value="EWG45491.1"/>
    <property type="molecule type" value="Genomic_DNA"/>
</dbReference>
<dbReference type="EMBL" id="CM000579">
    <property type="protein sequence ID" value="EWG45491.1"/>
    <property type="molecule type" value="Genomic_DNA"/>
</dbReference>
<dbReference type="STRING" id="334819.W7M3E1"/>
<dbReference type="AlphaFoldDB" id="W7M3E1"/>
<dbReference type="SMART" id="SM00652">
    <property type="entry name" value="eIF1a"/>
    <property type="match status" value="1"/>
</dbReference>